<accession>A0AAD6PIS6</accession>
<dbReference type="AlphaFoldDB" id="A0AAD6PIS6"/>
<dbReference type="Proteomes" id="UP001162972">
    <property type="component" value="Chromosome 10"/>
</dbReference>
<feature type="compositionally biased region" description="Basic and acidic residues" evidence="1">
    <location>
        <begin position="54"/>
        <end position="81"/>
    </location>
</feature>
<organism evidence="2 3">
    <name type="scientific">Salix udensis</name>
    <dbReference type="NCBI Taxonomy" id="889485"/>
    <lineage>
        <taxon>Eukaryota</taxon>
        <taxon>Viridiplantae</taxon>
        <taxon>Streptophyta</taxon>
        <taxon>Embryophyta</taxon>
        <taxon>Tracheophyta</taxon>
        <taxon>Spermatophyta</taxon>
        <taxon>Magnoliopsida</taxon>
        <taxon>eudicotyledons</taxon>
        <taxon>Gunneridae</taxon>
        <taxon>Pentapetalae</taxon>
        <taxon>rosids</taxon>
        <taxon>fabids</taxon>
        <taxon>Malpighiales</taxon>
        <taxon>Salicaceae</taxon>
        <taxon>Saliceae</taxon>
        <taxon>Salix</taxon>
    </lineage>
</organism>
<comment type="caution">
    <text evidence="2">The sequence shown here is derived from an EMBL/GenBank/DDBJ whole genome shotgun (WGS) entry which is preliminary data.</text>
</comment>
<feature type="region of interest" description="Disordered" evidence="1">
    <location>
        <begin position="54"/>
        <end position="106"/>
    </location>
</feature>
<sequence>MQSSRGTEGGERREGFVSRGSGTEREARGGERREGAVLGLKEMWGRGCWVTEKEARGERREGFVSRGSKEQRVRSYQDKTTVESSSNQANVSLQSPRLLPQYNQESIREKPVEEKVIALERSDSERSRTPFLGFLKEEEAHILVAKEAAKDLGNSPTN</sequence>
<feature type="region of interest" description="Disordered" evidence="1">
    <location>
        <begin position="1"/>
        <end position="36"/>
    </location>
</feature>
<evidence type="ECO:0000313" key="3">
    <source>
        <dbReference type="Proteomes" id="UP001162972"/>
    </source>
</evidence>
<protein>
    <submittedName>
        <fullName evidence="2">Uncharacterized protein</fullName>
    </submittedName>
</protein>
<feature type="compositionally biased region" description="Polar residues" evidence="1">
    <location>
        <begin position="82"/>
        <end position="105"/>
    </location>
</feature>
<name>A0AAD6PIS6_9ROSI</name>
<gene>
    <name evidence="2" type="ORF">OIU84_018895</name>
</gene>
<feature type="compositionally biased region" description="Basic and acidic residues" evidence="1">
    <location>
        <begin position="8"/>
        <end position="35"/>
    </location>
</feature>
<evidence type="ECO:0000313" key="2">
    <source>
        <dbReference type="EMBL" id="KAJ6431504.1"/>
    </source>
</evidence>
<dbReference type="EMBL" id="JAPFFJ010000003">
    <property type="protein sequence ID" value="KAJ6431504.1"/>
    <property type="molecule type" value="Genomic_DNA"/>
</dbReference>
<evidence type="ECO:0000256" key="1">
    <source>
        <dbReference type="SAM" id="MobiDB-lite"/>
    </source>
</evidence>
<proteinExistence type="predicted"/>
<keyword evidence="3" id="KW-1185">Reference proteome</keyword>
<reference evidence="2 3" key="1">
    <citation type="journal article" date="2023" name="Int. J. Mol. Sci.">
        <title>De Novo Assembly and Annotation of 11 Diverse Shrub Willow (Salix) Genomes Reveals Novel Gene Organization in Sex-Linked Regions.</title>
        <authorList>
            <person name="Hyden B."/>
            <person name="Feng K."/>
            <person name="Yates T.B."/>
            <person name="Jawdy S."/>
            <person name="Cereghino C."/>
            <person name="Smart L.B."/>
            <person name="Muchero W."/>
        </authorList>
    </citation>
    <scope>NUCLEOTIDE SEQUENCE [LARGE SCALE GENOMIC DNA]</scope>
    <source>
        <tissue evidence="2">Shoot tip</tissue>
    </source>
</reference>